<evidence type="ECO:0000313" key="2">
    <source>
        <dbReference type="EMBL" id="TRO10297.1"/>
    </source>
</evidence>
<dbReference type="EMBL" id="SCFV01000024">
    <property type="protein sequence ID" value="TRO10297.1"/>
    <property type="molecule type" value="Genomic_DNA"/>
</dbReference>
<dbReference type="RefSeq" id="WP_143503450.1">
    <property type="nucleotide sequence ID" value="NZ_SCFV01000024.1"/>
</dbReference>
<evidence type="ECO:0000256" key="1">
    <source>
        <dbReference type="SAM" id="MobiDB-lite"/>
    </source>
</evidence>
<reference evidence="2 3" key="1">
    <citation type="submission" date="2019-01" db="EMBL/GenBank/DDBJ databases">
        <title>Whole genome shotgun sequencing of Pseudomonas spp. isolated by its ability to degrade furfural.</title>
        <authorList>
            <person name="Donoso R."/>
            <person name="Farkas C."/>
            <person name="Villegas P."/>
            <person name="Gonzales-Toro F."/>
            <person name="Guajardo-Parra M."/>
            <person name="Araya-Nail M."/>
            <person name="Morgante V."/>
            <person name="Perez-Pantoja D."/>
        </authorList>
    </citation>
    <scope>NUCLEOTIDE SEQUENCE [LARGE SCALE GENOMIC DNA]</scope>
    <source>
        <strain evidence="2 3">VN231</strain>
    </source>
</reference>
<gene>
    <name evidence="2" type="ORF">EQ836_25780</name>
</gene>
<proteinExistence type="predicted"/>
<feature type="region of interest" description="Disordered" evidence="1">
    <location>
        <begin position="76"/>
        <end position="116"/>
    </location>
</feature>
<sequence>MAGKQKTFDQETRQKIEATLDNLPEKPKSERPLTTKELVTELRTKIRAAQAKGYTLEEIVELFKREGAQISLSSVKNALKGSSPRSSRTTKPAQAGEQTAPQAASNAQPDGSHNGG</sequence>
<feature type="compositionally biased region" description="Polar residues" evidence="1">
    <location>
        <begin position="83"/>
        <end position="116"/>
    </location>
</feature>
<protein>
    <recommendedName>
        <fullName evidence="4">MobC</fullName>
    </recommendedName>
</protein>
<dbReference type="Proteomes" id="UP000317327">
    <property type="component" value="Unassembled WGS sequence"/>
</dbReference>
<evidence type="ECO:0000313" key="3">
    <source>
        <dbReference type="Proteomes" id="UP000317327"/>
    </source>
</evidence>
<name>A0ABD7RQ60_ECTME</name>
<evidence type="ECO:0008006" key="4">
    <source>
        <dbReference type="Google" id="ProtNLM"/>
    </source>
</evidence>
<comment type="caution">
    <text evidence="2">The sequence shown here is derived from an EMBL/GenBank/DDBJ whole genome shotgun (WGS) entry which is preliminary data.</text>
</comment>
<accession>A0ABD7RQ60</accession>
<dbReference type="AlphaFoldDB" id="A0ABD7RQ60"/>
<organism evidence="2 3">
    <name type="scientific">Ectopseudomonas mendocina</name>
    <name type="common">Pseudomonas mendocina</name>
    <dbReference type="NCBI Taxonomy" id="300"/>
    <lineage>
        <taxon>Bacteria</taxon>
        <taxon>Pseudomonadati</taxon>
        <taxon>Pseudomonadota</taxon>
        <taxon>Gammaproteobacteria</taxon>
        <taxon>Pseudomonadales</taxon>
        <taxon>Pseudomonadaceae</taxon>
        <taxon>Ectopseudomonas</taxon>
    </lineage>
</organism>